<evidence type="ECO:0000256" key="1">
    <source>
        <dbReference type="ARBA" id="ARBA00006686"/>
    </source>
</evidence>
<dbReference type="GO" id="GO:0051781">
    <property type="term" value="P:positive regulation of cell division"/>
    <property type="evidence" value="ECO:0007669"/>
    <property type="project" value="UniProtKB-KW"/>
</dbReference>
<dbReference type="SMART" id="SM00141">
    <property type="entry name" value="PDGF"/>
    <property type="match status" value="1"/>
</dbReference>
<dbReference type="PROSITE" id="PS50278">
    <property type="entry name" value="PDGF_2"/>
    <property type="match status" value="1"/>
</dbReference>
<sequence length="218" mass="24905">MWRFFCLISLSAAFSVPRYYNSSHHDTSTQMPMKEVDSTVVPLPARCIPEPKVVSLRTGEDLSLQYFPSCTRVDRCGGCCTLEEFFSCQPTEIEILNMRVIIHKYTGGNKLMPVGTEIVKVEKHLKCKCDCIVKEKDCNSLQKYVKQQCKCMCINDDEKEKCLQADPKLKFWDSTSCSCQCLNVKDCTTGYVFNKHTCSCESEQRQPAGQHNNDFFGR</sequence>
<reference evidence="6" key="1">
    <citation type="submission" date="2022-01" db="EMBL/GenBank/DDBJ databases">
        <authorList>
            <person name="King R."/>
        </authorList>
    </citation>
    <scope>NUCLEOTIDE SEQUENCE</scope>
</reference>
<name>A0A9P0H1A7_NEZVI</name>
<keyword evidence="2 4" id="KW-0339">Growth factor</keyword>
<proteinExistence type="inferred from homology"/>
<evidence type="ECO:0000256" key="2">
    <source>
        <dbReference type="ARBA" id="ARBA00023030"/>
    </source>
</evidence>
<organism evidence="6 7">
    <name type="scientific">Nezara viridula</name>
    <name type="common">Southern green stink bug</name>
    <name type="synonym">Cimex viridulus</name>
    <dbReference type="NCBI Taxonomy" id="85310"/>
    <lineage>
        <taxon>Eukaryota</taxon>
        <taxon>Metazoa</taxon>
        <taxon>Ecdysozoa</taxon>
        <taxon>Arthropoda</taxon>
        <taxon>Hexapoda</taxon>
        <taxon>Insecta</taxon>
        <taxon>Pterygota</taxon>
        <taxon>Neoptera</taxon>
        <taxon>Paraneoptera</taxon>
        <taxon>Hemiptera</taxon>
        <taxon>Heteroptera</taxon>
        <taxon>Panheteroptera</taxon>
        <taxon>Pentatomomorpha</taxon>
        <taxon>Pentatomoidea</taxon>
        <taxon>Pentatomidae</taxon>
        <taxon>Pentatominae</taxon>
        <taxon>Nezara</taxon>
    </lineage>
</organism>
<comment type="similarity">
    <text evidence="1 4">Belongs to the PDGF/VEGF growth factor family.</text>
</comment>
<dbReference type="GO" id="GO:0070851">
    <property type="term" value="F:growth factor receptor binding"/>
    <property type="evidence" value="ECO:0007669"/>
    <property type="project" value="TreeGrafter"/>
</dbReference>
<evidence type="ECO:0000256" key="3">
    <source>
        <dbReference type="ARBA" id="ARBA00023246"/>
    </source>
</evidence>
<dbReference type="Proteomes" id="UP001152798">
    <property type="component" value="Chromosome 2"/>
</dbReference>
<dbReference type="Pfam" id="PF00341">
    <property type="entry name" value="PDGF"/>
    <property type="match status" value="1"/>
</dbReference>
<dbReference type="PANTHER" id="PTHR11633:SF1">
    <property type="entry name" value="LD28763P"/>
    <property type="match status" value="1"/>
</dbReference>
<dbReference type="GO" id="GO:0016020">
    <property type="term" value="C:membrane"/>
    <property type="evidence" value="ECO:0007669"/>
    <property type="project" value="InterPro"/>
</dbReference>
<dbReference type="PANTHER" id="PTHR11633">
    <property type="entry name" value="PLATELET-DERIVED GROWTH FACTOR"/>
    <property type="match status" value="1"/>
</dbReference>
<dbReference type="SUPFAM" id="SSF57501">
    <property type="entry name" value="Cystine-knot cytokines"/>
    <property type="match status" value="1"/>
</dbReference>
<evidence type="ECO:0000313" key="6">
    <source>
        <dbReference type="EMBL" id="CAH1393658.1"/>
    </source>
</evidence>
<gene>
    <name evidence="6" type="ORF">NEZAVI_LOCUS4287</name>
</gene>
<dbReference type="GO" id="GO:0008284">
    <property type="term" value="P:positive regulation of cell population proliferation"/>
    <property type="evidence" value="ECO:0007669"/>
    <property type="project" value="TreeGrafter"/>
</dbReference>
<keyword evidence="7" id="KW-1185">Reference proteome</keyword>
<dbReference type="OrthoDB" id="8878063at2759"/>
<keyword evidence="3" id="KW-0497">Mitogen</keyword>
<evidence type="ECO:0000256" key="4">
    <source>
        <dbReference type="RuleBase" id="RU003818"/>
    </source>
</evidence>
<dbReference type="EMBL" id="OV725078">
    <property type="protein sequence ID" value="CAH1393658.1"/>
    <property type="molecule type" value="Genomic_DNA"/>
</dbReference>
<protein>
    <recommendedName>
        <fullName evidence="5">Platelet-derived growth factor (PDGF) family profile domain-containing protein</fullName>
    </recommendedName>
</protein>
<dbReference type="InterPro" id="IPR000072">
    <property type="entry name" value="PDGF/VEGF_dom"/>
</dbReference>
<dbReference type="InterPro" id="IPR029034">
    <property type="entry name" value="Cystine-knot_cytokine"/>
</dbReference>
<dbReference type="GO" id="GO:0008083">
    <property type="term" value="F:growth factor activity"/>
    <property type="evidence" value="ECO:0007669"/>
    <property type="project" value="UniProtKB-KW"/>
</dbReference>
<evidence type="ECO:0000313" key="7">
    <source>
        <dbReference type="Proteomes" id="UP001152798"/>
    </source>
</evidence>
<dbReference type="GO" id="GO:0005615">
    <property type="term" value="C:extracellular space"/>
    <property type="evidence" value="ECO:0007669"/>
    <property type="project" value="TreeGrafter"/>
</dbReference>
<evidence type="ECO:0000259" key="5">
    <source>
        <dbReference type="PROSITE" id="PS50278"/>
    </source>
</evidence>
<dbReference type="Gene3D" id="2.10.90.10">
    <property type="entry name" value="Cystine-knot cytokines"/>
    <property type="match status" value="1"/>
</dbReference>
<feature type="domain" description="Platelet-derived growth factor (PDGF) family profile" evidence="5">
    <location>
        <begin position="54"/>
        <end position="134"/>
    </location>
</feature>
<accession>A0A9P0H1A7</accession>
<dbReference type="AlphaFoldDB" id="A0A9P0H1A7"/>